<proteinExistence type="predicted"/>
<reference evidence="1 2" key="1">
    <citation type="journal article" date="2020" name="Nature">
        <title>Six reference-quality genomes reveal evolution of bat adaptations.</title>
        <authorList>
            <person name="Jebb D."/>
            <person name="Huang Z."/>
            <person name="Pippel M."/>
            <person name="Hughes G.M."/>
            <person name="Lavrichenko K."/>
            <person name="Devanna P."/>
            <person name="Winkler S."/>
            <person name="Jermiin L.S."/>
            <person name="Skirmuntt E.C."/>
            <person name="Katzourakis A."/>
            <person name="Burkitt-Gray L."/>
            <person name="Ray D.A."/>
            <person name="Sullivan K.A.M."/>
            <person name="Roscito J.G."/>
            <person name="Kirilenko B.M."/>
            <person name="Davalos L.M."/>
            <person name="Corthals A.P."/>
            <person name="Power M.L."/>
            <person name="Jones G."/>
            <person name="Ransome R.D."/>
            <person name="Dechmann D.K.N."/>
            <person name="Locatelli A.G."/>
            <person name="Puechmaille S.J."/>
            <person name="Fedrigo O."/>
            <person name="Jarvis E.D."/>
            <person name="Hiller M."/>
            <person name="Vernes S.C."/>
            <person name="Myers E.W."/>
            <person name="Teeling E.C."/>
        </authorList>
    </citation>
    <scope>NUCLEOTIDE SEQUENCE [LARGE SCALE GENOMIC DNA]</scope>
    <source>
        <strain evidence="1">MPipKuh1</strain>
        <tissue evidence="1">Flight muscle</tissue>
    </source>
</reference>
<accession>A0A7J7ZK03</accession>
<dbReference type="Proteomes" id="UP000558488">
    <property type="component" value="Unassembled WGS sequence"/>
</dbReference>
<name>A0A7J7ZK03_PIPKU</name>
<gene>
    <name evidence="1" type="ORF">mPipKuh1_009584</name>
</gene>
<organism evidence="1 2">
    <name type="scientific">Pipistrellus kuhlii</name>
    <name type="common">Kuhl's pipistrelle</name>
    <dbReference type="NCBI Taxonomy" id="59472"/>
    <lineage>
        <taxon>Eukaryota</taxon>
        <taxon>Metazoa</taxon>
        <taxon>Chordata</taxon>
        <taxon>Craniata</taxon>
        <taxon>Vertebrata</taxon>
        <taxon>Euteleostomi</taxon>
        <taxon>Mammalia</taxon>
        <taxon>Eutheria</taxon>
        <taxon>Laurasiatheria</taxon>
        <taxon>Chiroptera</taxon>
        <taxon>Yangochiroptera</taxon>
        <taxon>Vespertilionidae</taxon>
        <taxon>Pipistrellus</taxon>
    </lineage>
</organism>
<evidence type="ECO:0000313" key="2">
    <source>
        <dbReference type="Proteomes" id="UP000558488"/>
    </source>
</evidence>
<dbReference type="AlphaFoldDB" id="A0A7J7ZK03"/>
<protein>
    <submittedName>
        <fullName evidence="1">Uncharacterized protein</fullName>
    </submittedName>
</protein>
<sequence>MLWYTGLVGSQWGCPLGPSSWAGSVWHAGGQCSSPEHSFTSPSGETSCSSVACQRVRHGVVLLVTCRTDKRTCLCGCLDRLELLAGQDPFLKSVSYPQQFRWLSMNYCTSMHNVNRKQGEEHPWLSREST</sequence>
<evidence type="ECO:0000313" key="1">
    <source>
        <dbReference type="EMBL" id="KAF6374365.1"/>
    </source>
</evidence>
<keyword evidence="2" id="KW-1185">Reference proteome</keyword>
<comment type="caution">
    <text evidence="1">The sequence shown here is derived from an EMBL/GenBank/DDBJ whole genome shotgun (WGS) entry which is preliminary data.</text>
</comment>
<dbReference type="EMBL" id="JACAGB010000003">
    <property type="protein sequence ID" value="KAF6374365.1"/>
    <property type="molecule type" value="Genomic_DNA"/>
</dbReference>